<dbReference type="PANTHER" id="PTHR33973">
    <property type="entry name" value="OS07G0153300 PROTEIN"/>
    <property type="match status" value="1"/>
</dbReference>
<accession>A0A918GNY9</accession>
<organism evidence="1 2">
    <name type="scientific">Actinokineospora fastidiosa</name>
    <dbReference type="NCBI Taxonomy" id="1816"/>
    <lineage>
        <taxon>Bacteria</taxon>
        <taxon>Bacillati</taxon>
        <taxon>Actinomycetota</taxon>
        <taxon>Actinomycetes</taxon>
        <taxon>Pseudonocardiales</taxon>
        <taxon>Pseudonocardiaceae</taxon>
        <taxon>Actinokineospora</taxon>
    </lineage>
</organism>
<evidence type="ECO:0000313" key="1">
    <source>
        <dbReference type="EMBL" id="GGS50000.1"/>
    </source>
</evidence>
<name>A0A918GNY9_9PSEU</name>
<dbReference type="PANTHER" id="PTHR33973:SF4">
    <property type="entry name" value="OS07G0153300 PROTEIN"/>
    <property type="match status" value="1"/>
</dbReference>
<proteinExistence type="predicted"/>
<reference evidence="1" key="2">
    <citation type="submission" date="2020-09" db="EMBL/GenBank/DDBJ databases">
        <authorList>
            <person name="Sun Q."/>
            <person name="Ohkuma M."/>
        </authorList>
    </citation>
    <scope>NUCLEOTIDE SEQUENCE</scope>
    <source>
        <strain evidence="1">JCM 3276</strain>
    </source>
</reference>
<dbReference type="Pfam" id="PF07103">
    <property type="entry name" value="DUF1365"/>
    <property type="match status" value="1"/>
</dbReference>
<protein>
    <submittedName>
        <fullName evidence="1">DUF1365 domain-containing protein</fullName>
    </submittedName>
</protein>
<dbReference type="Proteomes" id="UP000660680">
    <property type="component" value="Unassembled WGS sequence"/>
</dbReference>
<reference evidence="1" key="1">
    <citation type="journal article" date="2014" name="Int. J. Syst. Evol. Microbiol.">
        <title>Complete genome sequence of Corynebacterium casei LMG S-19264T (=DSM 44701T), isolated from a smear-ripened cheese.</title>
        <authorList>
            <consortium name="US DOE Joint Genome Institute (JGI-PGF)"/>
            <person name="Walter F."/>
            <person name="Albersmeier A."/>
            <person name="Kalinowski J."/>
            <person name="Ruckert C."/>
        </authorList>
    </citation>
    <scope>NUCLEOTIDE SEQUENCE</scope>
    <source>
        <strain evidence="1">JCM 3276</strain>
    </source>
</reference>
<dbReference type="EMBL" id="BMRB01000005">
    <property type="protein sequence ID" value="GGS50000.1"/>
    <property type="molecule type" value="Genomic_DNA"/>
</dbReference>
<evidence type="ECO:0000313" key="2">
    <source>
        <dbReference type="Proteomes" id="UP000660680"/>
    </source>
</evidence>
<gene>
    <name evidence="1" type="ORF">GCM10010171_51450</name>
</gene>
<dbReference type="InterPro" id="IPR010775">
    <property type="entry name" value="DUF1365"/>
</dbReference>
<keyword evidence="2" id="KW-1185">Reference proteome</keyword>
<comment type="caution">
    <text evidence="1">The sequence shown here is derived from an EMBL/GenBank/DDBJ whole genome shotgun (WGS) entry which is preliminary data.</text>
</comment>
<dbReference type="AlphaFoldDB" id="A0A918GNY9"/>
<sequence length="235" mass="26443">MTALYDSTVTHVRRERMDRTFHHRVHYWLVDLDALPRYGPLASFRAADHLGVPARSIKANLAAWLAGQGISVCGRVLMLANARVFGYVFNPLTLYWVHDERGEVDCVVAEVHNTYGERHCYLLRPDEDGRARVAKDFYVSPFLAGGGEYLMRVPLPGERLSVAVALRQDGNVPFTATLVGTRKAPTLGEVVRMVLRGRLLPHRVSALIRKHGITLWLRRVPVVPRPKHAPQEGVQ</sequence>
<dbReference type="RefSeq" id="WP_229787426.1">
    <property type="nucleotide sequence ID" value="NZ_BMRB01000005.1"/>
</dbReference>